<comment type="caution">
    <text evidence="2">The sequence shown here is derived from an EMBL/GenBank/DDBJ whole genome shotgun (WGS) entry which is preliminary data.</text>
</comment>
<dbReference type="OrthoDB" id="2384808at2759"/>
<dbReference type="Proteomes" id="UP000780801">
    <property type="component" value="Unassembled WGS sequence"/>
</dbReference>
<feature type="non-terminal residue" evidence="2">
    <location>
        <position position="1"/>
    </location>
</feature>
<evidence type="ECO:0000256" key="1">
    <source>
        <dbReference type="SAM" id="MobiDB-lite"/>
    </source>
</evidence>
<organism evidence="2 3">
    <name type="scientific">Lunasporangiospora selenospora</name>
    <dbReference type="NCBI Taxonomy" id="979761"/>
    <lineage>
        <taxon>Eukaryota</taxon>
        <taxon>Fungi</taxon>
        <taxon>Fungi incertae sedis</taxon>
        <taxon>Mucoromycota</taxon>
        <taxon>Mortierellomycotina</taxon>
        <taxon>Mortierellomycetes</taxon>
        <taxon>Mortierellales</taxon>
        <taxon>Mortierellaceae</taxon>
        <taxon>Lunasporangiospora</taxon>
    </lineage>
</organism>
<accession>A0A9P6FMP4</accession>
<evidence type="ECO:0000313" key="2">
    <source>
        <dbReference type="EMBL" id="KAF9578257.1"/>
    </source>
</evidence>
<feature type="region of interest" description="Disordered" evidence="1">
    <location>
        <begin position="1"/>
        <end position="27"/>
    </location>
</feature>
<reference evidence="2" key="1">
    <citation type="journal article" date="2020" name="Fungal Divers.">
        <title>Resolving the Mortierellaceae phylogeny through synthesis of multi-gene phylogenetics and phylogenomics.</title>
        <authorList>
            <person name="Vandepol N."/>
            <person name="Liber J."/>
            <person name="Desiro A."/>
            <person name="Na H."/>
            <person name="Kennedy M."/>
            <person name="Barry K."/>
            <person name="Grigoriev I.V."/>
            <person name="Miller A.N."/>
            <person name="O'Donnell K."/>
            <person name="Stajich J.E."/>
            <person name="Bonito G."/>
        </authorList>
    </citation>
    <scope>NUCLEOTIDE SEQUENCE</scope>
    <source>
        <strain evidence="2">KOD1015</strain>
    </source>
</reference>
<keyword evidence="3" id="KW-1185">Reference proteome</keyword>
<name>A0A9P6FMP4_9FUNG</name>
<sequence length="205" mass="22225">DNMGDEHPFYHTHKNPHSHKHIPHHYHRKGYSSGSLPTMWSHPNHHGAFQWASDLRQYIVTDIGPQPADSPIPGLRRASIEDGQDRDMSGGARFVEGGGALPRYTIGCRRCCAGCDNRGSNSSSTCQELGLGQTRQSLVMTTMSPAIVGPVSTVPIASVSYRDGFGQGHSHGAHGGFNGYNTLPARKLQSKSMTMPLATTAFSCR</sequence>
<evidence type="ECO:0000313" key="3">
    <source>
        <dbReference type="Proteomes" id="UP000780801"/>
    </source>
</evidence>
<protein>
    <submittedName>
        <fullName evidence="2">Uncharacterized protein</fullName>
    </submittedName>
</protein>
<dbReference type="AlphaFoldDB" id="A0A9P6FMP4"/>
<dbReference type="EMBL" id="JAABOA010003849">
    <property type="protein sequence ID" value="KAF9578257.1"/>
    <property type="molecule type" value="Genomic_DNA"/>
</dbReference>
<gene>
    <name evidence="2" type="ORF">BGW38_006041</name>
</gene>
<feature type="compositionally biased region" description="Basic residues" evidence="1">
    <location>
        <begin position="10"/>
        <end position="27"/>
    </location>
</feature>
<proteinExistence type="predicted"/>